<dbReference type="OrthoDB" id="5865284at2"/>
<dbReference type="EMBL" id="CP000851">
    <property type="protein sequence ID" value="ABV86638.1"/>
    <property type="molecule type" value="Genomic_DNA"/>
</dbReference>
<keyword evidence="2" id="KW-1185">Reference proteome</keyword>
<dbReference type="HOGENOM" id="CLU_924068_0_0_6"/>
<dbReference type="RefSeq" id="WP_012154564.1">
    <property type="nucleotide sequence ID" value="NC_009901.1"/>
</dbReference>
<reference evidence="1 2" key="1">
    <citation type="submission" date="2007-10" db="EMBL/GenBank/DDBJ databases">
        <title>Complete sequence of Shewanella pealeana ATCC 700345.</title>
        <authorList>
            <consortium name="US DOE Joint Genome Institute"/>
            <person name="Copeland A."/>
            <person name="Lucas S."/>
            <person name="Lapidus A."/>
            <person name="Barry K."/>
            <person name="Glavina del Rio T."/>
            <person name="Dalin E."/>
            <person name="Tice H."/>
            <person name="Pitluck S."/>
            <person name="Chertkov O."/>
            <person name="Brettin T."/>
            <person name="Bruce D."/>
            <person name="Detter J.C."/>
            <person name="Han C."/>
            <person name="Schmutz J."/>
            <person name="Larimer F."/>
            <person name="Land M."/>
            <person name="Hauser L."/>
            <person name="Kyrpides N."/>
            <person name="Kim E."/>
            <person name="Zhao J.-S.Z."/>
            <person name="Manno D."/>
            <person name="Hawari J."/>
            <person name="Richardson P."/>
        </authorList>
    </citation>
    <scope>NUCLEOTIDE SEQUENCE [LARGE SCALE GENOMIC DNA]</scope>
    <source>
        <strain evidence="2">ATCC 700345 / ANG-SQ1</strain>
    </source>
</reference>
<accession>A8H251</accession>
<dbReference type="eggNOG" id="ENOG5031PQ7">
    <property type="taxonomic scope" value="Bacteria"/>
</dbReference>
<gene>
    <name evidence="1" type="ordered locus">Spea_1311</name>
</gene>
<evidence type="ECO:0000313" key="2">
    <source>
        <dbReference type="Proteomes" id="UP000002608"/>
    </source>
</evidence>
<dbReference type="Proteomes" id="UP000002608">
    <property type="component" value="Chromosome"/>
</dbReference>
<evidence type="ECO:0000313" key="1">
    <source>
        <dbReference type="EMBL" id="ABV86638.1"/>
    </source>
</evidence>
<dbReference type="AlphaFoldDB" id="A8H251"/>
<protein>
    <submittedName>
        <fullName evidence="1">Uncharacterized protein</fullName>
    </submittedName>
</protein>
<name>A8H251_SHEPA</name>
<dbReference type="KEGG" id="spl:Spea_1311"/>
<organism evidence="1 2">
    <name type="scientific">Shewanella pealeana (strain ATCC 700345 / ANG-SQ1)</name>
    <dbReference type="NCBI Taxonomy" id="398579"/>
    <lineage>
        <taxon>Bacteria</taxon>
        <taxon>Pseudomonadati</taxon>
        <taxon>Pseudomonadota</taxon>
        <taxon>Gammaproteobacteria</taxon>
        <taxon>Alteromonadales</taxon>
        <taxon>Shewanellaceae</taxon>
        <taxon>Shewanella</taxon>
    </lineage>
</organism>
<proteinExistence type="predicted"/>
<sequence length="300" mass="35188">MDEVLTRIAAIHQQHALKCYLAIKSLKRQYDWPANDWLKVERLIELEEPTFNVAMLQSGSMPFKPIERRRHWILAHAIYPYAYFTMQDWFNQSDASEIFAYYFEQCTEKNEYLSHNISVLIAFKQAWSLIKTEKQKLRFIERFCEFVTATFYGNNHQSYPVTGDYAKPDNIDVKIVFSSALKHPGFWGHNLIALASIMRSKGEMPETMFIQLLTNLHEQCYWKFEDDTDKPKISCSGANDVSKQTLESACFELLINSQRNLHQITLAESTCYLFNLQWVSPKQRSRLIDVIIHFSKSKTI</sequence>